<dbReference type="SMART" id="SM00220">
    <property type="entry name" value="S_TKc"/>
    <property type="match status" value="1"/>
</dbReference>
<feature type="non-terminal residue" evidence="8">
    <location>
        <position position="1"/>
    </location>
</feature>
<evidence type="ECO:0000256" key="1">
    <source>
        <dbReference type="ARBA" id="ARBA00012513"/>
    </source>
</evidence>
<dbReference type="PANTHER" id="PTHR24348">
    <property type="entry name" value="SERINE/THREONINE-PROTEIN KINASE UNC-51-RELATED"/>
    <property type="match status" value="1"/>
</dbReference>
<dbReference type="GO" id="GO:0004674">
    <property type="term" value="F:protein serine/threonine kinase activity"/>
    <property type="evidence" value="ECO:0007669"/>
    <property type="project" value="UniProtKB-KW"/>
</dbReference>
<evidence type="ECO:0000256" key="4">
    <source>
        <dbReference type="ARBA" id="ARBA00022777"/>
    </source>
</evidence>
<dbReference type="PANTHER" id="PTHR24348:SF22">
    <property type="entry name" value="NON-SPECIFIC SERINE_THREONINE PROTEIN KINASE"/>
    <property type="match status" value="1"/>
</dbReference>
<proteinExistence type="predicted"/>
<feature type="region of interest" description="Disordered" evidence="6">
    <location>
        <begin position="377"/>
        <end position="413"/>
    </location>
</feature>
<keyword evidence="5" id="KW-0067">ATP-binding</keyword>
<feature type="domain" description="Protein kinase" evidence="7">
    <location>
        <begin position="16"/>
        <end position="301"/>
    </location>
</feature>
<accession>A0A1E4SQL1</accession>
<dbReference type="GO" id="GO:0005829">
    <property type="term" value="C:cytosol"/>
    <property type="evidence" value="ECO:0007669"/>
    <property type="project" value="TreeGrafter"/>
</dbReference>
<dbReference type="EMBL" id="KV453909">
    <property type="protein sequence ID" value="ODV81791.1"/>
    <property type="molecule type" value="Genomic_DNA"/>
</dbReference>
<dbReference type="OrthoDB" id="4062651at2759"/>
<evidence type="ECO:0000256" key="5">
    <source>
        <dbReference type="ARBA" id="ARBA00022840"/>
    </source>
</evidence>
<evidence type="ECO:0000313" key="9">
    <source>
        <dbReference type="Proteomes" id="UP000094285"/>
    </source>
</evidence>
<dbReference type="InterPro" id="IPR008271">
    <property type="entry name" value="Ser/Thr_kinase_AS"/>
</dbReference>
<evidence type="ECO:0000313" key="8">
    <source>
        <dbReference type="EMBL" id="ODV81791.1"/>
    </source>
</evidence>
<dbReference type="GO" id="GO:0000407">
    <property type="term" value="C:phagophore assembly site"/>
    <property type="evidence" value="ECO:0007669"/>
    <property type="project" value="TreeGrafter"/>
</dbReference>
<dbReference type="Pfam" id="PF00069">
    <property type="entry name" value="Pkinase"/>
    <property type="match status" value="1"/>
</dbReference>
<keyword evidence="9" id="KW-1185">Reference proteome</keyword>
<dbReference type="InterPro" id="IPR000719">
    <property type="entry name" value="Prot_kinase_dom"/>
</dbReference>
<dbReference type="RefSeq" id="XP_020066913.1">
    <property type="nucleotide sequence ID" value="XM_020208354.1"/>
</dbReference>
<dbReference type="InterPro" id="IPR045269">
    <property type="entry name" value="Atg1-like"/>
</dbReference>
<dbReference type="GO" id="GO:0005776">
    <property type="term" value="C:autophagosome"/>
    <property type="evidence" value="ECO:0007669"/>
    <property type="project" value="TreeGrafter"/>
</dbReference>
<keyword evidence="2" id="KW-0808">Transferase</keyword>
<keyword evidence="4 8" id="KW-0418">Kinase</keyword>
<dbReference type="InterPro" id="IPR011009">
    <property type="entry name" value="Kinase-like_dom_sf"/>
</dbReference>
<feature type="non-terminal residue" evidence="8">
    <location>
        <position position="424"/>
    </location>
</feature>
<sequence length="424" mass="48172">EYAAYESHLLLLNGRYRFVRNIQNGAFGKVSLAVDTVSNTHVSIKAISKVLPAKRLPGEKTLLEIAHLEIAILRTLNLQLAGSKYDNANICKLLSSFETEDFIVLVLEYCSNGDLYDLIHERSLSISEILKLANQMNNAIQFAHDNSVYHRDLKPENILIDDQFNFKLCDWGLATTSRYCDEFHVGTEKYMAPECLLKDKSADGKYDCTFADYWSYGITMLTAVFGTSPFKEPSNTKPVLSDYNFKNFVLFNNPYILYDIYPSMNSNCFDIFMNILKVGSDEDDANNFSAKAHSRDIAQFLLELNTKWVHGLTVDDDFDEENVQLQIDSGVLIPHNHDVFDMDHDDLKFFSIDTKPSSVEDEDEFDDEEYELVEYNNASSNIPIASPKKQEVSSQSTQPSMKLPSLVESSIKSSVSWCDLDDED</sequence>
<keyword evidence="3" id="KW-0547">Nucleotide-binding</keyword>
<evidence type="ECO:0000256" key="3">
    <source>
        <dbReference type="ARBA" id="ARBA00022741"/>
    </source>
</evidence>
<dbReference type="PROSITE" id="PS00108">
    <property type="entry name" value="PROTEIN_KINASE_ST"/>
    <property type="match status" value="1"/>
</dbReference>
<protein>
    <recommendedName>
        <fullName evidence="1">non-specific serine/threonine protein kinase</fullName>
        <ecNumber evidence="1">2.7.11.1</ecNumber>
    </recommendedName>
</protein>
<name>A0A1E4SQL1_9ASCO</name>
<dbReference type="AlphaFoldDB" id="A0A1E4SQL1"/>
<dbReference type="Gene3D" id="1.10.510.10">
    <property type="entry name" value="Transferase(Phosphotransferase) domain 1"/>
    <property type="match status" value="1"/>
</dbReference>
<dbReference type="GO" id="GO:0010506">
    <property type="term" value="P:regulation of autophagy"/>
    <property type="evidence" value="ECO:0007669"/>
    <property type="project" value="InterPro"/>
</dbReference>
<evidence type="ECO:0000256" key="6">
    <source>
        <dbReference type="SAM" id="MobiDB-lite"/>
    </source>
</evidence>
<dbReference type="PROSITE" id="PS50011">
    <property type="entry name" value="PROTEIN_KINASE_DOM"/>
    <property type="match status" value="1"/>
</dbReference>
<keyword evidence="8" id="KW-0723">Serine/threonine-protein kinase</keyword>
<dbReference type="Proteomes" id="UP000094285">
    <property type="component" value="Unassembled WGS sequence"/>
</dbReference>
<dbReference type="EC" id="2.7.11.1" evidence="1"/>
<gene>
    <name evidence="8" type="ORF">CANTADRAFT_30487</name>
</gene>
<reference evidence="9" key="1">
    <citation type="submission" date="2016-05" db="EMBL/GenBank/DDBJ databases">
        <title>Comparative genomics of biotechnologically important yeasts.</title>
        <authorList>
            <consortium name="DOE Joint Genome Institute"/>
            <person name="Riley R."/>
            <person name="Haridas S."/>
            <person name="Wolfe K.H."/>
            <person name="Lopes M.R."/>
            <person name="Hittinger C.T."/>
            <person name="Goker M."/>
            <person name="Salamov A."/>
            <person name="Wisecaver J."/>
            <person name="Long T.M."/>
            <person name="Aerts A.L."/>
            <person name="Barry K."/>
            <person name="Choi C."/>
            <person name="Clum A."/>
            <person name="Coughlan A.Y."/>
            <person name="Deshpande S."/>
            <person name="Douglass A.P."/>
            <person name="Hanson S.J."/>
            <person name="Klenk H.-P."/>
            <person name="Labutti K."/>
            <person name="Lapidus A."/>
            <person name="Lindquist E."/>
            <person name="Lipzen A."/>
            <person name="Meier-Kolthoff J.P."/>
            <person name="Ohm R.A."/>
            <person name="Otillar R.P."/>
            <person name="Pangilinan J."/>
            <person name="Peng Y."/>
            <person name="Rokas A."/>
            <person name="Rosa C.A."/>
            <person name="Scheuner C."/>
            <person name="Sibirny A.A."/>
            <person name="Slot J.C."/>
            <person name="Stielow J.B."/>
            <person name="Sun H."/>
            <person name="Kurtzman C.P."/>
            <person name="Blackwell M."/>
            <person name="Grigoriev I.V."/>
            <person name="Jeffries T.W."/>
        </authorList>
    </citation>
    <scope>NUCLEOTIDE SEQUENCE [LARGE SCALE GENOMIC DNA]</scope>
    <source>
        <strain evidence="9">NRRL Y-17324</strain>
    </source>
</reference>
<dbReference type="GO" id="GO:0000045">
    <property type="term" value="P:autophagosome assembly"/>
    <property type="evidence" value="ECO:0007669"/>
    <property type="project" value="TreeGrafter"/>
</dbReference>
<dbReference type="GeneID" id="30982491"/>
<dbReference type="SUPFAM" id="SSF56112">
    <property type="entry name" value="Protein kinase-like (PK-like)"/>
    <property type="match status" value="1"/>
</dbReference>
<evidence type="ECO:0000256" key="2">
    <source>
        <dbReference type="ARBA" id="ARBA00022679"/>
    </source>
</evidence>
<dbReference type="GO" id="GO:0016020">
    <property type="term" value="C:membrane"/>
    <property type="evidence" value="ECO:0007669"/>
    <property type="project" value="TreeGrafter"/>
</dbReference>
<dbReference type="STRING" id="984487.A0A1E4SQL1"/>
<dbReference type="GO" id="GO:0005524">
    <property type="term" value="F:ATP binding"/>
    <property type="evidence" value="ECO:0007669"/>
    <property type="project" value="UniProtKB-KW"/>
</dbReference>
<organism evidence="8 9">
    <name type="scientific">Suhomyces tanzawaensis NRRL Y-17324</name>
    <dbReference type="NCBI Taxonomy" id="984487"/>
    <lineage>
        <taxon>Eukaryota</taxon>
        <taxon>Fungi</taxon>
        <taxon>Dikarya</taxon>
        <taxon>Ascomycota</taxon>
        <taxon>Saccharomycotina</taxon>
        <taxon>Pichiomycetes</taxon>
        <taxon>Debaryomycetaceae</taxon>
        <taxon>Suhomyces</taxon>
    </lineage>
</organism>
<evidence type="ECO:0000259" key="7">
    <source>
        <dbReference type="PROSITE" id="PS50011"/>
    </source>
</evidence>